<protein>
    <recommendedName>
        <fullName evidence="3">K Homology domain-containing protein</fullName>
    </recommendedName>
</protein>
<keyword evidence="1" id="KW-0694">RNA-binding</keyword>
<sequence>MSDDSRKRSRFDQTEPDPPRNLKSRFDRRSRSPPRRSRSPGAVSSPSTVGGKSDAKDVESSSKSPAPVTDPKAAALAAAAAAARINAQLAEKTKNAPAGRPSAVVAKPLPKKDSSGIYQENGDYQKDIEINHLRNRYTLTKGAFQKMIKEQTGADVTTKGVYVPDSNTATITAPPLYLQITAQSKDALEKAVKLIEEEMEKDLPNLIDERRFRGRREQEDVERDEFGRRKWPEERIPIPLEPIPGFNLRAQVVGSQGSYVKYIQHETGCRVQIKGRGSGFIEHDTGRESDEQMYLHVSGRQKENVERAKELALELLQNVKKQYDLFKANGPNFGGRGGPRQNSVGAPGHASPSGSIPGTPSGGYAGYPQGGYGNSASPPPPPPPPGNAMSPQPSAQPDYSQQWQQYYAQQGQQDPNSDPYAAWGGQEAYMQYYAAYYAQMQSQAQVQSPAPVTENAGTPPGGYGYGAPPGSGSAPPPPPPPPPSDAGGYNAVPPPPGM</sequence>
<accession>A0A0D2AG09</accession>
<feature type="compositionally biased region" description="Polar residues" evidence="2">
    <location>
        <begin position="389"/>
        <end position="398"/>
    </location>
</feature>
<feature type="compositionally biased region" description="Low complexity" evidence="2">
    <location>
        <begin position="399"/>
        <end position="413"/>
    </location>
</feature>
<feature type="compositionally biased region" description="Gly residues" evidence="2">
    <location>
        <begin position="459"/>
        <end position="469"/>
    </location>
</feature>
<evidence type="ECO:0000259" key="3">
    <source>
        <dbReference type="SMART" id="SM00322"/>
    </source>
</evidence>
<dbReference type="HOGENOM" id="CLU_040265_0_0_1"/>
<evidence type="ECO:0000313" key="4">
    <source>
        <dbReference type="EMBL" id="KIW05435.1"/>
    </source>
</evidence>
<keyword evidence="5" id="KW-1185">Reference proteome</keyword>
<organism evidence="4 5">
    <name type="scientific">Verruconis gallopava</name>
    <dbReference type="NCBI Taxonomy" id="253628"/>
    <lineage>
        <taxon>Eukaryota</taxon>
        <taxon>Fungi</taxon>
        <taxon>Dikarya</taxon>
        <taxon>Ascomycota</taxon>
        <taxon>Pezizomycotina</taxon>
        <taxon>Dothideomycetes</taxon>
        <taxon>Pleosporomycetidae</taxon>
        <taxon>Venturiales</taxon>
        <taxon>Sympoventuriaceae</taxon>
        <taxon>Verruconis</taxon>
    </lineage>
</organism>
<feature type="compositionally biased region" description="Pro residues" evidence="2">
    <location>
        <begin position="474"/>
        <end position="484"/>
    </location>
</feature>
<dbReference type="OrthoDB" id="397265at2759"/>
<evidence type="ECO:0000313" key="5">
    <source>
        <dbReference type="Proteomes" id="UP000053259"/>
    </source>
</evidence>
<dbReference type="AlphaFoldDB" id="A0A0D2AG09"/>
<dbReference type="FunFam" id="3.30.1370.10:FF:000037">
    <property type="entry name" value="KH domain protein"/>
    <property type="match status" value="1"/>
</dbReference>
<dbReference type="PANTHER" id="PTHR15744">
    <property type="entry name" value="BLOM7"/>
    <property type="match status" value="1"/>
</dbReference>
<dbReference type="CDD" id="cd22386">
    <property type="entry name" value="KH-I_KHDC4_rpt2"/>
    <property type="match status" value="1"/>
</dbReference>
<dbReference type="EMBL" id="KN847538">
    <property type="protein sequence ID" value="KIW05435.1"/>
    <property type="molecule type" value="Genomic_DNA"/>
</dbReference>
<dbReference type="InterPro" id="IPR055256">
    <property type="entry name" value="KH_1_KHDC4/BBP-like"/>
</dbReference>
<feature type="compositionally biased region" description="Low complexity" evidence="2">
    <location>
        <begin position="73"/>
        <end position="83"/>
    </location>
</feature>
<dbReference type="GO" id="GO:0003723">
    <property type="term" value="F:RNA binding"/>
    <property type="evidence" value="ECO:0007669"/>
    <property type="project" value="UniProtKB-UniRule"/>
</dbReference>
<dbReference type="InParanoid" id="A0A0D2AG09"/>
<dbReference type="InterPro" id="IPR056149">
    <property type="entry name" value="PRP5/DDX46/KHDC4_KH"/>
</dbReference>
<feature type="domain" description="K Homology" evidence="3">
    <location>
        <begin position="230"/>
        <end position="317"/>
    </location>
</feature>
<feature type="region of interest" description="Disordered" evidence="2">
    <location>
        <begin position="330"/>
        <end position="422"/>
    </location>
</feature>
<reference evidence="4 5" key="1">
    <citation type="submission" date="2015-01" db="EMBL/GenBank/DDBJ databases">
        <title>The Genome Sequence of Ochroconis gallopava CBS43764.</title>
        <authorList>
            <consortium name="The Broad Institute Genomics Platform"/>
            <person name="Cuomo C."/>
            <person name="de Hoog S."/>
            <person name="Gorbushina A."/>
            <person name="Stielow B."/>
            <person name="Teixiera M."/>
            <person name="Abouelleil A."/>
            <person name="Chapman S.B."/>
            <person name="Priest M."/>
            <person name="Young S.K."/>
            <person name="Wortman J."/>
            <person name="Nusbaum C."/>
            <person name="Birren B."/>
        </authorList>
    </citation>
    <scope>NUCLEOTIDE SEQUENCE [LARGE SCALE GENOMIC DNA]</scope>
    <source>
        <strain evidence="4 5">CBS 43764</strain>
    </source>
</reference>
<dbReference type="Gene3D" id="3.30.1370.10">
    <property type="entry name" value="K Homology domain, type 1"/>
    <property type="match status" value="2"/>
</dbReference>
<dbReference type="SUPFAM" id="SSF54791">
    <property type="entry name" value="Eukaryotic type KH-domain (KH-domain type I)"/>
    <property type="match status" value="2"/>
</dbReference>
<dbReference type="InterPro" id="IPR047889">
    <property type="entry name" value="KHDC4_KH-I_second"/>
</dbReference>
<dbReference type="RefSeq" id="XP_016215304.1">
    <property type="nucleotide sequence ID" value="XM_016357215.1"/>
</dbReference>
<dbReference type="STRING" id="253628.A0A0D2AG09"/>
<dbReference type="SMART" id="SM00322">
    <property type="entry name" value="KH"/>
    <property type="match status" value="1"/>
</dbReference>
<feature type="compositionally biased region" description="Pro residues" evidence="2">
    <location>
        <begin position="377"/>
        <end position="386"/>
    </location>
</feature>
<dbReference type="PROSITE" id="PS50084">
    <property type="entry name" value="KH_TYPE_1"/>
    <property type="match status" value="1"/>
</dbReference>
<evidence type="ECO:0000256" key="2">
    <source>
        <dbReference type="SAM" id="MobiDB-lite"/>
    </source>
</evidence>
<dbReference type="VEuPathDB" id="FungiDB:PV09_03945"/>
<dbReference type="GO" id="GO:0005634">
    <property type="term" value="C:nucleus"/>
    <property type="evidence" value="ECO:0007669"/>
    <property type="project" value="InterPro"/>
</dbReference>
<feature type="compositionally biased region" description="Gly residues" evidence="2">
    <location>
        <begin position="360"/>
        <end position="373"/>
    </location>
</feature>
<name>A0A0D2AG09_9PEZI</name>
<feature type="compositionally biased region" description="Basic and acidic residues" evidence="2">
    <location>
        <begin position="1"/>
        <end position="30"/>
    </location>
</feature>
<feature type="region of interest" description="Disordered" evidence="2">
    <location>
        <begin position="442"/>
        <end position="498"/>
    </location>
</feature>
<dbReference type="InterPro" id="IPR036612">
    <property type="entry name" value="KH_dom_type_1_sf"/>
</dbReference>
<dbReference type="CDD" id="cd22385">
    <property type="entry name" value="KH-I_KHDC4_rpt1"/>
    <property type="match status" value="1"/>
</dbReference>
<proteinExistence type="predicted"/>
<dbReference type="GeneID" id="27311918"/>
<dbReference type="PANTHER" id="PTHR15744:SF0">
    <property type="entry name" value="KH HOMOLOGY DOMAIN-CONTAINING PROTEIN 4"/>
    <property type="match status" value="1"/>
</dbReference>
<feature type="region of interest" description="Disordered" evidence="2">
    <location>
        <begin position="1"/>
        <end position="120"/>
    </location>
</feature>
<dbReference type="Pfam" id="PF23469">
    <property type="entry name" value="KH_12"/>
    <property type="match status" value="1"/>
</dbReference>
<dbReference type="InterPro" id="IPR047890">
    <property type="entry name" value="KHDC4_KH-I_first"/>
</dbReference>
<gene>
    <name evidence="4" type="ORF">PV09_03945</name>
</gene>
<feature type="compositionally biased region" description="Low complexity" evidence="2">
    <location>
        <begin position="442"/>
        <end position="452"/>
    </location>
</feature>
<evidence type="ECO:0000256" key="1">
    <source>
        <dbReference type="PROSITE-ProRule" id="PRU00117"/>
    </source>
</evidence>
<dbReference type="Pfam" id="PF22675">
    <property type="entry name" value="KH-I_KHDC4-BBP"/>
    <property type="match status" value="1"/>
</dbReference>
<dbReference type="InterPro" id="IPR004087">
    <property type="entry name" value="KH_dom"/>
</dbReference>
<dbReference type="Proteomes" id="UP000053259">
    <property type="component" value="Unassembled WGS sequence"/>
</dbReference>
<dbReference type="InterPro" id="IPR031121">
    <property type="entry name" value="RIK/BLOM7"/>
</dbReference>